<evidence type="ECO:0000256" key="3">
    <source>
        <dbReference type="ARBA" id="ARBA00023125"/>
    </source>
</evidence>
<keyword evidence="5" id="KW-0539">Nucleus</keyword>
<dbReference type="SUPFAM" id="SSF117856">
    <property type="entry name" value="AF0104/ALDC/Ptd012-like"/>
    <property type="match status" value="1"/>
</dbReference>
<dbReference type="AlphaFoldDB" id="A0ABD1UXI9"/>
<dbReference type="GO" id="GO:0005634">
    <property type="term" value="C:nucleus"/>
    <property type="evidence" value="ECO:0007669"/>
    <property type="project" value="UniProtKB-SubCell"/>
</dbReference>
<evidence type="ECO:0000256" key="5">
    <source>
        <dbReference type="ARBA" id="ARBA00023242"/>
    </source>
</evidence>
<keyword evidence="3" id="KW-0238">DNA-binding</keyword>
<name>A0ABD1UXI9_9LAMI</name>
<evidence type="ECO:0000259" key="7">
    <source>
        <dbReference type="PROSITE" id="PS51742"/>
    </source>
</evidence>
<dbReference type="Gene3D" id="3.30.1330.80">
    <property type="entry name" value="Hypothetical protein, similar to alpha- acetolactate decarboxylase, domain 2"/>
    <property type="match status" value="1"/>
</dbReference>
<accession>A0ABD1UXI9</accession>
<sequence length="361" mass="37707">MAGYEQGSGSRYVHQLLNPELQLQRPLSFVQHQTNTGAEPSDSKDSPEKDQKTDTDTAATTSSGGTPTPNRRPRGRPPGSKNKPKPPIIVTRDSPNALRAHVLEVSAGSDIVENVSVFARRRGRGVCILSGSGTVANVTLRQPAAPTGNVVTLHGRFELLSLSGTVLPPPAPPGAGGLSIFLSGGQGQVVGGSVVGPLTASGPVVLMAASFANAVFERLPLEEEGIAQTPPAASQSSSVTAGGGGGHSPHVYSDLFDVARMANVLVHEDLTPLKSTPKLIQERRCSFKTERGESSLADEPQMKKLVEPKLGPQQQVTPTLTAIPETPGIISPLTRSKSESVDPQGPIVSSIGLVMRLTSIK</sequence>
<feature type="domain" description="PPC" evidence="7">
    <location>
        <begin position="95"/>
        <end position="232"/>
    </location>
</feature>
<dbReference type="InterPro" id="IPR005175">
    <property type="entry name" value="PPC_dom"/>
</dbReference>
<feature type="compositionally biased region" description="Low complexity" evidence="6">
    <location>
        <begin position="56"/>
        <end position="69"/>
    </location>
</feature>
<organism evidence="8 9">
    <name type="scientific">Forsythia ovata</name>
    <dbReference type="NCBI Taxonomy" id="205694"/>
    <lineage>
        <taxon>Eukaryota</taxon>
        <taxon>Viridiplantae</taxon>
        <taxon>Streptophyta</taxon>
        <taxon>Embryophyta</taxon>
        <taxon>Tracheophyta</taxon>
        <taxon>Spermatophyta</taxon>
        <taxon>Magnoliopsida</taxon>
        <taxon>eudicotyledons</taxon>
        <taxon>Gunneridae</taxon>
        <taxon>Pentapetalae</taxon>
        <taxon>asterids</taxon>
        <taxon>lamiids</taxon>
        <taxon>Lamiales</taxon>
        <taxon>Oleaceae</taxon>
        <taxon>Forsythieae</taxon>
        <taxon>Forsythia</taxon>
    </lineage>
</organism>
<comment type="subcellular location">
    <subcellularLocation>
        <location evidence="1">Nucleus</location>
    </subcellularLocation>
</comment>
<dbReference type="PANTHER" id="PTHR31100:SF51">
    <property type="entry name" value="AT-HOOK MOTIF NUCLEAR-LOCALIZED PROTEIN 29"/>
    <property type="match status" value="1"/>
</dbReference>
<evidence type="ECO:0000256" key="4">
    <source>
        <dbReference type="ARBA" id="ARBA00023163"/>
    </source>
</evidence>
<comment type="caution">
    <text evidence="8">The sequence shown here is derived from an EMBL/GenBank/DDBJ whole genome shotgun (WGS) entry which is preliminary data.</text>
</comment>
<dbReference type="Pfam" id="PF03479">
    <property type="entry name" value="PCC"/>
    <property type="match status" value="1"/>
</dbReference>
<feature type="compositionally biased region" description="Basic and acidic residues" evidence="6">
    <location>
        <begin position="41"/>
        <end position="55"/>
    </location>
</feature>
<evidence type="ECO:0000256" key="1">
    <source>
        <dbReference type="ARBA" id="ARBA00004123"/>
    </source>
</evidence>
<reference evidence="9" key="1">
    <citation type="submission" date="2024-07" db="EMBL/GenBank/DDBJ databases">
        <title>Two chromosome-level genome assemblies of Korean endemic species Abeliophyllum distichum and Forsythia ovata (Oleaceae).</title>
        <authorList>
            <person name="Jang H."/>
        </authorList>
    </citation>
    <scope>NUCLEOTIDE SEQUENCE [LARGE SCALE GENOMIC DNA]</scope>
</reference>
<evidence type="ECO:0000313" key="8">
    <source>
        <dbReference type="EMBL" id="KAL2529774.1"/>
    </source>
</evidence>
<feature type="region of interest" description="Disordered" evidence="6">
    <location>
        <begin position="24"/>
        <end position="92"/>
    </location>
</feature>
<dbReference type="PROSITE" id="PS51742">
    <property type="entry name" value="PPC"/>
    <property type="match status" value="1"/>
</dbReference>
<evidence type="ECO:0000256" key="2">
    <source>
        <dbReference type="ARBA" id="ARBA00023015"/>
    </source>
</evidence>
<dbReference type="Proteomes" id="UP001604277">
    <property type="component" value="Unassembled WGS sequence"/>
</dbReference>
<keyword evidence="4" id="KW-0804">Transcription</keyword>
<dbReference type="PANTHER" id="PTHR31100">
    <property type="entry name" value="AT-HOOK MOTIF NUCLEAR-LOCALIZED PROTEIN 15"/>
    <property type="match status" value="1"/>
</dbReference>
<evidence type="ECO:0000313" key="9">
    <source>
        <dbReference type="Proteomes" id="UP001604277"/>
    </source>
</evidence>
<feature type="region of interest" description="Disordered" evidence="6">
    <location>
        <begin position="227"/>
        <end position="246"/>
    </location>
</feature>
<feature type="compositionally biased region" description="Low complexity" evidence="6">
    <location>
        <begin position="227"/>
        <end position="240"/>
    </location>
</feature>
<protein>
    <submittedName>
        <fullName evidence="8">PPC domain-containing protein</fullName>
    </submittedName>
</protein>
<dbReference type="CDD" id="cd11378">
    <property type="entry name" value="DUF296"/>
    <property type="match status" value="1"/>
</dbReference>
<keyword evidence="2" id="KW-0805">Transcription regulation</keyword>
<evidence type="ECO:0000256" key="6">
    <source>
        <dbReference type="SAM" id="MobiDB-lite"/>
    </source>
</evidence>
<keyword evidence="9" id="KW-1185">Reference proteome</keyword>
<dbReference type="InterPro" id="IPR014476">
    <property type="entry name" value="AHL15-29"/>
</dbReference>
<dbReference type="EMBL" id="JBFOLJ010000006">
    <property type="protein sequence ID" value="KAL2529774.1"/>
    <property type="molecule type" value="Genomic_DNA"/>
</dbReference>
<gene>
    <name evidence="8" type="ORF">Fot_22375</name>
</gene>
<proteinExistence type="predicted"/>
<dbReference type="GO" id="GO:0003677">
    <property type="term" value="F:DNA binding"/>
    <property type="evidence" value="ECO:0007669"/>
    <property type="project" value="UniProtKB-KW"/>
</dbReference>
<dbReference type="FunFam" id="3.30.1330.80:FF:000002">
    <property type="entry name" value="AT-hook motif nuclear-localized protein"/>
    <property type="match status" value="1"/>
</dbReference>